<dbReference type="GO" id="GO:0001682">
    <property type="term" value="P:tRNA 5'-leader removal"/>
    <property type="evidence" value="ECO:0007669"/>
    <property type="project" value="InterPro"/>
</dbReference>
<keyword evidence="7" id="KW-0030">Aminoacyl-tRNA synthetase</keyword>
<organism evidence="8 9">
    <name type="scientific">Pristionchus pacificus</name>
    <name type="common">Parasitic nematode worm</name>
    <dbReference type="NCBI Taxonomy" id="54126"/>
    <lineage>
        <taxon>Eukaryota</taxon>
        <taxon>Metazoa</taxon>
        <taxon>Ecdysozoa</taxon>
        <taxon>Nematoda</taxon>
        <taxon>Chromadorea</taxon>
        <taxon>Rhabditida</taxon>
        <taxon>Rhabditina</taxon>
        <taxon>Diplogasteromorpha</taxon>
        <taxon>Diplogasteroidea</taxon>
        <taxon>Neodiplogasteridae</taxon>
        <taxon>Pristionchus</taxon>
    </lineage>
</organism>
<evidence type="ECO:0000256" key="1">
    <source>
        <dbReference type="ARBA" id="ARBA00010800"/>
    </source>
</evidence>
<dbReference type="Pfam" id="PF01900">
    <property type="entry name" value="RNase_P_Rpp14"/>
    <property type="match status" value="1"/>
</dbReference>
<proteinExistence type="inferred from homology"/>
<dbReference type="GO" id="GO:0005524">
    <property type="term" value="F:ATP binding"/>
    <property type="evidence" value="ECO:0007669"/>
    <property type="project" value="UniProtKB-KW"/>
</dbReference>
<evidence type="ECO:0000256" key="6">
    <source>
        <dbReference type="ARBA" id="ARBA00022917"/>
    </source>
</evidence>
<dbReference type="InterPro" id="IPR038085">
    <property type="entry name" value="Rnp2-like_sf"/>
</dbReference>
<evidence type="ECO:0000256" key="5">
    <source>
        <dbReference type="ARBA" id="ARBA00022840"/>
    </source>
</evidence>
<protein>
    <submittedName>
        <fullName evidence="8">Ribonuclease P</fullName>
    </submittedName>
</protein>
<evidence type="ECO:0000256" key="7">
    <source>
        <dbReference type="ARBA" id="ARBA00023146"/>
    </source>
</evidence>
<dbReference type="Proteomes" id="UP000005239">
    <property type="component" value="Unassembled WGS sequence"/>
</dbReference>
<dbReference type="InterPro" id="IPR006195">
    <property type="entry name" value="aa-tRNA-synth_II"/>
</dbReference>
<dbReference type="AlphaFoldDB" id="A0A2A6CI35"/>
<keyword evidence="2" id="KW-0436">Ligase</keyword>
<keyword evidence="3" id="KW-0819">tRNA processing</keyword>
<dbReference type="InterPro" id="IPR045864">
    <property type="entry name" value="aa-tRNA-synth_II/BPL/LPL"/>
</dbReference>
<dbReference type="InterPro" id="IPR004364">
    <property type="entry name" value="Aa-tRNA-synt_II"/>
</dbReference>
<evidence type="ECO:0000256" key="2">
    <source>
        <dbReference type="ARBA" id="ARBA00022598"/>
    </source>
</evidence>
<evidence type="ECO:0000313" key="8">
    <source>
        <dbReference type="EnsemblMetazoa" id="PPA38058.1"/>
    </source>
</evidence>
<keyword evidence="5" id="KW-0067">ATP-binding</keyword>
<keyword evidence="6" id="KW-0648">Protein biosynthesis</keyword>
<dbReference type="EnsemblMetazoa" id="PPA38058.1">
    <property type="protein sequence ID" value="PPA38058.1"/>
    <property type="gene ID" value="WBGene00276427"/>
</dbReference>
<dbReference type="PANTHER" id="PTHR22594">
    <property type="entry name" value="ASPARTYL/LYSYL-TRNA SYNTHETASE"/>
    <property type="match status" value="1"/>
</dbReference>
<evidence type="ECO:0000313" key="9">
    <source>
        <dbReference type="Proteomes" id="UP000005239"/>
    </source>
</evidence>
<dbReference type="Gene3D" id="3.30.930.10">
    <property type="entry name" value="Bira Bifunctional Protein, Domain 2"/>
    <property type="match status" value="1"/>
</dbReference>
<reference evidence="9" key="1">
    <citation type="journal article" date="2008" name="Nat. Genet.">
        <title>The Pristionchus pacificus genome provides a unique perspective on nematode lifestyle and parasitism.</title>
        <authorList>
            <person name="Dieterich C."/>
            <person name="Clifton S.W."/>
            <person name="Schuster L.N."/>
            <person name="Chinwalla A."/>
            <person name="Delehaunty K."/>
            <person name="Dinkelacker I."/>
            <person name="Fulton L."/>
            <person name="Fulton R."/>
            <person name="Godfrey J."/>
            <person name="Minx P."/>
            <person name="Mitreva M."/>
            <person name="Roeseler W."/>
            <person name="Tian H."/>
            <person name="Witte H."/>
            <person name="Yang S.P."/>
            <person name="Wilson R.K."/>
            <person name="Sommer R.J."/>
        </authorList>
    </citation>
    <scope>NUCLEOTIDE SEQUENCE [LARGE SCALE GENOMIC DNA]</scope>
    <source>
        <strain evidence="9">PS312</strain>
    </source>
</reference>
<dbReference type="GO" id="GO:0005739">
    <property type="term" value="C:mitochondrion"/>
    <property type="evidence" value="ECO:0000318"/>
    <property type="project" value="GO_Central"/>
</dbReference>
<keyword evidence="4" id="KW-0547">Nucleotide-binding</keyword>
<evidence type="ECO:0000256" key="3">
    <source>
        <dbReference type="ARBA" id="ARBA00022694"/>
    </source>
</evidence>
<dbReference type="SUPFAM" id="SSF50249">
    <property type="entry name" value="Nucleic acid-binding proteins"/>
    <property type="match status" value="1"/>
</dbReference>
<dbReference type="SUPFAM" id="SSF160350">
    <property type="entry name" value="Rnp2-like"/>
    <property type="match status" value="1"/>
</dbReference>
<dbReference type="SUPFAM" id="SSF55681">
    <property type="entry name" value="Class II aaRS and biotin synthetases"/>
    <property type="match status" value="1"/>
</dbReference>
<dbReference type="GO" id="GO:0006421">
    <property type="term" value="P:asparaginyl-tRNA aminoacylation"/>
    <property type="evidence" value="ECO:0000318"/>
    <property type="project" value="GO_Central"/>
</dbReference>
<gene>
    <name evidence="8" type="primary">WBGene00276427</name>
</gene>
<dbReference type="InterPro" id="IPR012340">
    <property type="entry name" value="NA-bd_OB-fold"/>
</dbReference>
<dbReference type="InterPro" id="IPR002759">
    <property type="entry name" value="Pop5/Rpp14/Rnp2-like"/>
</dbReference>
<accession>A0A8R1YQT8</accession>
<dbReference type="PANTHER" id="PTHR22594:SF34">
    <property type="entry name" value="ASPARAGINE--TRNA LIGASE, MITOCHONDRIAL-RELATED"/>
    <property type="match status" value="1"/>
</dbReference>
<dbReference type="Gene3D" id="3.30.70.3250">
    <property type="entry name" value="Ribonuclease P, Pop5 subunit"/>
    <property type="match status" value="1"/>
</dbReference>
<evidence type="ECO:0000256" key="4">
    <source>
        <dbReference type="ARBA" id="ARBA00022741"/>
    </source>
</evidence>
<keyword evidence="9" id="KW-1185">Reference proteome</keyword>
<dbReference type="GO" id="GO:0030677">
    <property type="term" value="C:ribonuclease P complex"/>
    <property type="evidence" value="ECO:0007669"/>
    <property type="project" value="InterPro"/>
</dbReference>
<dbReference type="InterPro" id="IPR002312">
    <property type="entry name" value="Asp/Asn-tRNA-synth_IIb"/>
</dbReference>
<comment type="similarity">
    <text evidence="1">Belongs to the eukaryotic/archaeal RNase P protein component 2 family.</text>
</comment>
<accession>A0A2A6CI35</accession>
<name>A0A2A6CI35_PRIPA</name>
<reference evidence="8" key="2">
    <citation type="submission" date="2022-06" db="UniProtKB">
        <authorList>
            <consortium name="EnsemblMetazoa"/>
        </authorList>
    </citation>
    <scope>IDENTIFICATION</scope>
    <source>
        <strain evidence="8">PS312</strain>
    </source>
</reference>
<dbReference type="GO" id="GO:0004816">
    <property type="term" value="F:asparagine-tRNA ligase activity"/>
    <property type="evidence" value="ECO:0000318"/>
    <property type="project" value="GO_Central"/>
</dbReference>
<dbReference type="PROSITE" id="PS50862">
    <property type="entry name" value="AA_TRNA_LIGASE_II"/>
    <property type="match status" value="1"/>
</dbReference>
<dbReference type="Pfam" id="PF00152">
    <property type="entry name" value="tRNA-synt_2"/>
    <property type="match status" value="1"/>
</dbReference>
<dbReference type="Gene3D" id="2.40.50.140">
    <property type="entry name" value="Nucleic acid-binding proteins"/>
    <property type="match status" value="1"/>
</dbReference>
<sequence length="785" mass="86339">MARNRDPTPAAAYNDTARRVQMAFEEHGVPSYSYQVLVVPTGEVGITWSVGSSRMQDYTNITNFNGLDVHVFRSNQFEIRESSANAKKWMKNNVQGLKKRIGHAAFSSPPAMLSILQTGSTVGPIYSDDRFRSVLLMKKITMSPAKPDMPVGFALSEETSYKVEVMRTSYSVHEHGKETVYSWKAFFFFGIDMLKSPLLRGLRLAECARIVRASGSTDSGALLAHQTVSDLSRRKADPASSVEVRGWVKRAHKVGGVTFAHVSDGLSTETVQVVIPRSVCSSVPLGAALRARGVWRESSGSQQDCELEATEATVMAKDKDPRYSSLTPDQLRVDLPLRARSDNFAAILRLRSRLTAATHRFFQEAQFVHVDTPVVTANDCEGAGETFVLKLDNEKDSFFGHDVFLSVSSQLHLEAVTAGISRVYTIARAFRAEKNQSSTHMAEFSMLEIEIALCESVDELMDVAEAYLRTMMGELLGSVDADAANISDFSDMTQALAQSLARCDRIPRIRHAEALLVLAEIGHKLPASGALSRSAELALVDYYGGPVFVTHFPAAHKPFYMRRNAEGETESFDLLCPFVGELAGGSLRAATREQLERQCPDGKLPEALKWYASMRERGKPPSGGFGIGIERLMMTVLEIENIKDTTAFPRWYKRYALIEMVAGPSGSTAGLTPGHIFVTRIHGDYGAGAVRSSLHVRVVDGDVSVLRLPADSGHLLLSALPFVRHINKEPITVRLLFCGRSIRSCEKRLLTQRRKELSDAVAAAVTPAARQSIVDSIQRIESSTN</sequence>
<dbReference type="PRINTS" id="PR01042">
    <property type="entry name" value="TRNASYNTHASP"/>
</dbReference>